<feature type="binding site" evidence="16">
    <location>
        <begin position="100"/>
        <end position="103"/>
    </location>
    <ligand>
        <name>substrate</name>
    </ligand>
</feature>
<evidence type="ECO:0000256" key="16">
    <source>
        <dbReference type="HAMAP-Rule" id="MF_01274"/>
    </source>
</evidence>
<dbReference type="PANTHER" id="PTHR34265:SF1">
    <property type="entry name" value="TYPE III PANTOTHENATE KINASE"/>
    <property type="match status" value="1"/>
</dbReference>
<keyword evidence="9 16" id="KW-0547">Nucleotide-binding</keyword>
<comment type="pathway">
    <text evidence="4 16">Cofactor biosynthesis; coenzyme A biosynthesis; CoA from (R)-pantothenate: step 1/5.</text>
</comment>
<evidence type="ECO:0000256" key="5">
    <source>
        <dbReference type="ARBA" id="ARBA00011738"/>
    </source>
</evidence>
<comment type="cofactor">
    <cofactor evidence="16">
        <name>NH4(+)</name>
        <dbReference type="ChEBI" id="CHEBI:28938"/>
    </cofactor>
    <cofactor evidence="16">
        <name>K(+)</name>
        <dbReference type="ChEBI" id="CHEBI:29103"/>
    </cofactor>
    <text evidence="16">A monovalent cation. Ammonium or potassium.</text>
</comment>
<comment type="function">
    <text evidence="16">Catalyzes the phosphorylation of pantothenate (Pan), the first step in CoA biosynthesis.</text>
</comment>
<reference evidence="17 18" key="1">
    <citation type="journal article" date="2013" name="Genome Announc.">
        <title>Draft Genome of the Nitrogen-Fixing Bacterium Pseudomonas stutzeri Strain KOS6 Isolated from Industrial Hydrocarbon Sludge.</title>
        <authorList>
            <person name="Grigoryeva T.V."/>
            <person name="Laikov A.V."/>
            <person name="Naumova R.P."/>
            <person name="Manolov A.I."/>
            <person name="Larin A.K."/>
            <person name="Karpova I.Y."/>
            <person name="Semashko T.A."/>
            <person name="Alexeev D.G."/>
            <person name="Kostryukova E.S."/>
            <person name="Muller R."/>
            <person name="Govorun V.M."/>
        </authorList>
    </citation>
    <scope>NUCLEOTIDE SEQUENCE [LARGE SCALE GENOMIC DNA]</scope>
    <source>
        <strain evidence="17 18">KOS6</strain>
    </source>
</reference>
<comment type="subunit">
    <text evidence="5 16">Homodimer.</text>
</comment>
<keyword evidence="10 16" id="KW-0418">Kinase</keyword>
<dbReference type="GO" id="GO:0015937">
    <property type="term" value="P:coenzyme A biosynthetic process"/>
    <property type="evidence" value="ECO:0007669"/>
    <property type="project" value="UniProtKB-UniRule"/>
</dbReference>
<proteinExistence type="inferred from homology"/>
<keyword evidence="16" id="KW-0479">Metal-binding</keyword>
<keyword evidence="13 16" id="KW-0173">Coenzyme A biosynthesis</keyword>
<evidence type="ECO:0000256" key="7">
    <source>
        <dbReference type="ARBA" id="ARBA00022490"/>
    </source>
</evidence>
<dbReference type="AlphaFoldDB" id="A0A061JKE0"/>
<feature type="binding site" evidence="16">
    <location>
        <position position="180"/>
    </location>
    <ligand>
        <name>substrate</name>
    </ligand>
</feature>
<dbReference type="InterPro" id="IPR004619">
    <property type="entry name" value="Type_III_PanK"/>
</dbReference>
<comment type="similarity">
    <text evidence="14 16">Belongs to the type III pantothenate kinase family.</text>
</comment>
<dbReference type="GO" id="GO:0005524">
    <property type="term" value="F:ATP binding"/>
    <property type="evidence" value="ECO:0007669"/>
    <property type="project" value="UniProtKB-UniRule"/>
</dbReference>
<dbReference type="EC" id="2.7.1.33" evidence="6 16"/>
<feature type="binding site" evidence="16">
    <location>
        <position position="122"/>
    </location>
    <ligand>
        <name>K(+)</name>
        <dbReference type="ChEBI" id="CHEBI:29103"/>
    </ligand>
</feature>
<evidence type="ECO:0000256" key="14">
    <source>
        <dbReference type="ARBA" id="ARBA00038036"/>
    </source>
</evidence>
<dbReference type="GO" id="GO:0046872">
    <property type="term" value="F:metal ion binding"/>
    <property type="evidence" value="ECO:0007669"/>
    <property type="project" value="UniProtKB-KW"/>
</dbReference>
<evidence type="ECO:0000256" key="9">
    <source>
        <dbReference type="ARBA" id="ARBA00022741"/>
    </source>
</evidence>
<keyword evidence="11 16" id="KW-0067">ATP-binding</keyword>
<comment type="subcellular location">
    <subcellularLocation>
        <location evidence="3 16">Cytoplasm</location>
    </subcellularLocation>
</comment>
<evidence type="ECO:0000256" key="1">
    <source>
        <dbReference type="ARBA" id="ARBA00001206"/>
    </source>
</evidence>
<feature type="active site" description="Proton acceptor" evidence="16">
    <location>
        <position position="102"/>
    </location>
</feature>
<dbReference type="GO" id="GO:0005737">
    <property type="term" value="C:cytoplasm"/>
    <property type="evidence" value="ECO:0007669"/>
    <property type="project" value="UniProtKB-SubCell"/>
</dbReference>
<evidence type="ECO:0000256" key="10">
    <source>
        <dbReference type="ARBA" id="ARBA00022777"/>
    </source>
</evidence>
<accession>A0A061JKE0</accession>
<dbReference type="Pfam" id="PF03309">
    <property type="entry name" value="Pan_kinase"/>
    <property type="match status" value="1"/>
</dbReference>
<feature type="binding site" evidence="16">
    <location>
        <begin position="6"/>
        <end position="13"/>
    </location>
    <ligand>
        <name>ATP</name>
        <dbReference type="ChEBI" id="CHEBI:30616"/>
    </ligand>
</feature>
<evidence type="ECO:0000313" key="17">
    <source>
        <dbReference type="EMBL" id="EWC38943.1"/>
    </source>
</evidence>
<dbReference type="Gene3D" id="3.30.420.40">
    <property type="match status" value="2"/>
</dbReference>
<organism evidence="17 18">
    <name type="scientific">Stutzerimonas stutzeri KOS6</name>
    <dbReference type="NCBI Taxonomy" id="1218352"/>
    <lineage>
        <taxon>Bacteria</taxon>
        <taxon>Pseudomonadati</taxon>
        <taxon>Pseudomonadota</taxon>
        <taxon>Gammaproteobacteria</taxon>
        <taxon>Pseudomonadales</taxon>
        <taxon>Pseudomonadaceae</taxon>
        <taxon>Stutzerimonas</taxon>
    </lineage>
</organism>
<feature type="binding site" evidence="16">
    <location>
        <position position="93"/>
    </location>
    <ligand>
        <name>substrate</name>
    </ligand>
</feature>
<dbReference type="InterPro" id="IPR043129">
    <property type="entry name" value="ATPase_NBD"/>
</dbReference>
<evidence type="ECO:0000256" key="13">
    <source>
        <dbReference type="ARBA" id="ARBA00022993"/>
    </source>
</evidence>
<evidence type="ECO:0000256" key="2">
    <source>
        <dbReference type="ARBA" id="ARBA00001958"/>
    </source>
</evidence>
<dbReference type="GO" id="GO:0004594">
    <property type="term" value="F:pantothenate kinase activity"/>
    <property type="evidence" value="ECO:0007669"/>
    <property type="project" value="UniProtKB-UniRule"/>
</dbReference>
<evidence type="ECO:0000313" key="18">
    <source>
        <dbReference type="Proteomes" id="UP000026923"/>
    </source>
</evidence>
<name>A0A061JKE0_STUST</name>
<dbReference type="RefSeq" id="WP_003292969.1">
    <property type="nucleotide sequence ID" value="NZ_KK020676.1"/>
</dbReference>
<dbReference type="SUPFAM" id="SSF53067">
    <property type="entry name" value="Actin-like ATPase domain"/>
    <property type="match status" value="2"/>
</dbReference>
<evidence type="ECO:0000256" key="3">
    <source>
        <dbReference type="ARBA" id="ARBA00004496"/>
    </source>
</evidence>
<comment type="caution">
    <text evidence="17">The sequence shown here is derived from an EMBL/GenBank/DDBJ whole genome shotgun (WGS) entry which is preliminary data.</text>
</comment>
<dbReference type="OrthoDB" id="9781305at2"/>
<evidence type="ECO:0000256" key="4">
    <source>
        <dbReference type="ARBA" id="ARBA00005225"/>
    </source>
</evidence>
<keyword evidence="12 16" id="KW-0630">Potassium</keyword>
<evidence type="ECO:0000256" key="15">
    <source>
        <dbReference type="ARBA" id="ARBA00040883"/>
    </source>
</evidence>
<protein>
    <recommendedName>
        <fullName evidence="15 16">Type III pantothenate kinase</fullName>
        <ecNumber evidence="6 16">2.7.1.33</ecNumber>
    </recommendedName>
    <alternativeName>
        <fullName evidence="16">PanK-III</fullName>
    </alternativeName>
    <alternativeName>
        <fullName evidence="16">Pantothenic acid kinase</fullName>
    </alternativeName>
</protein>
<evidence type="ECO:0000256" key="12">
    <source>
        <dbReference type="ARBA" id="ARBA00022958"/>
    </source>
</evidence>
<dbReference type="UniPathway" id="UPA00241">
    <property type="reaction ID" value="UER00352"/>
</dbReference>
<dbReference type="NCBIfam" id="TIGR00671">
    <property type="entry name" value="baf"/>
    <property type="match status" value="1"/>
</dbReference>
<gene>
    <name evidence="16" type="primary">coaX</name>
    <name evidence="17" type="ORF">B597_022805</name>
</gene>
<dbReference type="Proteomes" id="UP000026923">
    <property type="component" value="Unassembled WGS sequence"/>
</dbReference>
<dbReference type="HAMAP" id="MF_01274">
    <property type="entry name" value="Pantothen_kinase_3"/>
    <property type="match status" value="1"/>
</dbReference>
<keyword evidence="7 16" id="KW-0963">Cytoplasm</keyword>
<evidence type="ECO:0000256" key="8">
    <source>
        <dbReference type="ARBA" id="ARBA00022679"/>
    </source>
</evidence>
<comment type="catalytic activity">
    <reaction evidence="1 16">
        <text>(R)-pantothenate + ATP = (R)-4'-phosphopantothenate + ADP + H(+)</text>
        <dbReference type="Rhea" id="RHEA:16373"/>
        <dbReference type="ChEBI" id="CHEBI:10986"/>
        <dbReference type="ChEBI" id="CHEBI:15378"/>
        <dbReference type="ChEBI" id="CHEBI:29032"/>
        <dbReference type="ChEBI" id="CHEBI:30616"/>
        <dbReference type="ChEBI" id="CHEBI:456216"/>
        <dbReference type="EC" id="2.7.1.33"/>
    </reaction>
</comment>
<comment type="cofactor">
    <cofactor evidence="2">
        <name>K(+)</name>
        <dbReference type="ChEBI" id="CHEBI:29103"/>
    </cofactor>
</comment>
<dbReference type="eggNOG" id="COG1521">
    <property type="taxonomic scope" value="Bacteria"/>
</dbReference>
<sequence length="245" mass="26244">MILELDCGNTLIKWRICELITNTVVAQGSSCLVDDLVAALSTLSEVSISRARLVSVRSDEQTELVCSRLSLALGIQVSRAMPTPQLGGVVNGYIEYEQLGMDRWLAIVGAYQVKGGPMLVVDLGTAVTVDLVDAQGKHLGGYICPGISLLRHLLKSHTQRIRYSEDAGVHISELAPGCSTAQAVERGCLMMLRSFVDAQIQQAPTYLGDHFEVYATGGDAALIDDIAGVRCVPDLVFRGLAIACP</sequence>
<evidence type="ECO:0000256" key="11">
    <source>
        <dbReference type="ARBA" id="ARBA00022840"/>
    </source>
</evidence>
<dbReference type="PANTHER" id="PTHR34265">
    <property type="entry name" value="TYPE III PANTOTHENATE KINASE"/>
    <property type="match status" value="1"/>
</dbReference>
<dbReference type="CDD" id="cd24015">
    <property type="entry name" value="ASKHA_NBD_PanK-III"/>
    <property type="match status" value="1"/>
</dbReference>
<dbReference type="HOGENOM" id="CLU_066627_0_1_6"/>
<feature type="binding site" evidence="16">
    <location>
        <position position="125"/>
    </location>
    <ligand>
        <name>ATP</name>
        <dbReference type="ChEBI" id="CHEBI:30616"/>
    </ligand>
</feature>
<evidence type="ECO:0000256" key="6">
    <source>
        <dbReference type="ARBA" id="ARBA00012102"/>
    </source>
</evidence>
<dbReference type="EMBL" id="AMCZ02000075">
    <property type="protein sequence ID" value="EWC38943.1"/>
    <property type="molecule type" value="Genomic_DNA"/>
</dbReference>
<keyword evidence="8 16" id="KW-0808">Transferase</keyword>